<dbReference type="EMBL" id="CP014223">
    <property type="protein sequence ID" value="AMJ41595.1"/>
    <property type="molecule type" value="Genomic_DNA"/>
</dbReference>
<dbReference type="PANTHER" id="PTHR30603">
    <property type="entry name" value="RNA POLYMERASE SIGMA FACTOR RPO"/>
    <property type="match status" value="1"/>
</dbReference>
<keyword evidence="3 6" id="KW-0731">Sigma factor</keyword>
<dbReference type="InterPro" id="IPR013324">
    <property type="entry name" value="RNA_pol_sigma_r3/r4-like"/>
</dbReference>
<protein>
    <recommendedName>
        <fullName evidence="6">RNA polymerase sigma factor</fullName>
    </recommendedName>
</protein>
<dbReference type="InterPro" id="IPR013325">
    <property type="entry name" value="RNA_pol_sigma_r2"/>
</dbReference>
<dbReference type="InterPro" id="IPR014284">
    <property type="entry name" value="RNA_pol_sigma-70_dom"/>
</dbReference>
<dbReference type="InterPro" id="IPR007627">
    <property type="entry name" value="RNA_pol_sigma70_r2"/>
</dbReference>
<keyword evidence="4 6" id="KW-0238">DNA-binding</keyword>
<evidence type="ECO:0000256" key="6">
    <source>
        <dbReference type="RuleBase" id="RU362124"/>
    </source>
</evidence>
<dbReference type="PROSITE" id="PS00716">
    <property type="entry name" value="SIGMA70_2"/>
    <property type="match status" value="1"/>
</dbReference>
<keyword evidence="5 6" id="KW-0804">Transcription</keyword>
<dbReference type="Pfam" id="PF04542">
    <property type="entry name" value="Sigma70_r2"/>
    <property type="match status" value="1"/>
</dbReference>
<dbReference type="Proteomes" id="UP000184204">
    <property type="component" value="Unassembled WGS sequence"/>
</dbReference>
<keyword evidence="1" id="KW-0749">Sporulation</keyword>
<dbReference type="AlphaFoldDB" id="A0A0X8VAT5"/>
<dbReference type="SUPFAM" id="SSF88946">
    <property type="entry name" value="Sigma2 domain of RNA polymerase sigma factors"/>
    <property type="match status" value="1"/>
</dbReference>
<dbReference type="GO" id="GO:0016987">
    <property type="term" value="F:sigma factor activity"/>
    <property type="evidence" value="ECO:0007669"/>
    <property type="project" value="UniProtKB-KW"/>
</dbReference>
<dbReference type="InterPro" id="IPR050239">
    <property type="entry name" value="Sigma-70_RNA_pol_init_factors"/>
</dbReference>
<dbReference type="SUPFAM" id="SSF88659">
    <property type="entry name" value="Sigma3 and sigma4 domains of RNA polymerase sigma factors"/>
    <property type="match status" value="2"/>
</dbReference>
<dbReference type="Pfam" id="PF04545">
    <property type="entry name" value="Sigma70_r4"/>
    <property type="match status" value="1"/>
</dbReference>
<accession>A0A0X8VAT5</accession>
<dbReference type="EMBL" id="FQUA01000009">
    <property type="protein sequence ID" value="SHE86873.1"/>
    <property type="molecule type" value="Genomic_DNA"/>
</dbReference>
<comment type="function">
    <text evidence="6">Sigma factors are initiation factors that promote the attachment of RNA polymerase to specific initiation sites and are then released.</text>
</comment>
<keyword evidence="11" id="KW-1185">Reference proteome</keyword>
<dbReference type="PRINTS" id="PR00046">
    <property type="entry name" value="SIGMA70FCT"/>
</dbReference>
<dbReference type="NCBIfam" id="TIGR02980">
    <property type="entry name" value="SigBFG"/>
    <property type="match status" value="1"/>
</dbReference>
<dbReference type="OrthoDB" id="9809557at2"/>
<dbReference type="CDD" id="cd06171">
    <property type="entry name" value="Sigma70_r4"/>
    <property type="match status" value="1"/>
</dbReference>
<evidence type="ECO:0000313" key="11">
    <source>
        <dbReference type="Proteomes" id="UP000068026"/>
    </source>
</evidence>
<dbReference type="PANTHER" id="PTHR30603:SF17">
    <property type="entry name" value="RNA POLYMERASE SIGMA-G FACTOR"/>
    <property type="match status" value="1"/>
</dbReference>
<organism evidence="10 12">
    <name type="scientific">Anaerotignum propionicum DSM 1682</name>
    <dbReference type="NCBI Taxonomy" id="991789"/>
    <lineage>
        <taxon>Bacteria</taxon>
        <taxon>Bacillati</taxon>
        <taxon>Bacillota</taxon>
        <taxon>Clostridia</taxon>
        <taxon>Lachnospirales</taxon>
        <taxon>Anaerotignaceae</taxon>
        <taxon>Anaerotignum</taxon>
    </lineage>
</organism>
<dbReference type="PIRSF" id="PIRSF000770">
    <property type="entry name" value="RNA_pol_sigma-SigE/K"/>
    <property type="match status" value="1"/>
</dbReference>
<evidence type="ECO:0000256" key="5">
    <source>
        <dbReference type="ARBA" id="ARBA00023163"/>
    </source>
</evidence>
<evidence type="ECO:0000256" key="4">
    <source>
        <dbReference type="ARBA" id="ARBA00023125"/>
    </source>
</evidence>
<dbReference type="InterPro" id="IPR014322">
    <property type="entry name" value="RNA_pol_sigma-B/F/G"/>
</dbReference>
<evidence type="ECO:0000256" key="3">
    <source>
        <dbReference type="ARBA" id="ARBA00023082"/>
    </source>
</evidence>
<dbReference type="GO" id="GO:0030435">
    <property type="term" value="P:sporulation resulting in formation of a cellular spore"/>
    <property type="evidence" value="ECO:0007669"/>
    <property type="project" value="UniProtKB-KW"/>
</dbReference>
<evidence type="ECO:0000313" key="9">
    <source>
        <dbReference type="EMBL" id="AMJ41595.1"/>
    </source>
</evidence>
<evidence type="ECO:0000256" key="1">
    <source>
        <dbReference type="ARBA" id="ARBA00022969"/>
    </source>
</evidence>
<reference evidence="11" key="2">
    <citation type="submission" date="2016-01" db="EMBL/GenBank/DDBJ databases">
        <authorList>
            <person name="Poehlein A."/>
            <person name="Schlien K."/>
            <person name="Gottschalk G."/>
            <person name="Buckel W."/>
            <person name="Daniel R."/>
        </authorList>
    </citation>
    <scope>NUCLEOTIDE SEQUENCE [LARGE SCALE GENOMIC DNA]</scope>
    <source>
        <strain evidence="11">X2</strain>
    </source>
</reference>
<dbReference type="GO" id="GO:0006352">
    <property type="term" value="P:DNA-templated transcription initiation"/>
    <property type="evidence" value="ECO:0007669"/>
    <property type="project" value="InterPro"/>
</dbReference>
<dbReference type="PROSITE" id="PS00715">
    <property type="entry name" value="SIGMA70_1"/>
    <property type="match status" value="1"/>
</dbReference>
<dbReference type="KEGG" id="cpro:CPRO_20130"/>
<reference evidence="10" key="3">
    <citation type="submission" date="2016-11" db="EMBL/GenBank/DDBJ databases">
        <authorList>
            <person name="Varghese N."/>
            <person name="Submissions S."/>
        </authorList>
    </citation>
    <scope>NUCLEOTIDE SEQUENCE</scope>
    <source>
        <strain evidence="10">DSM 1682</strain>
    </source>
</reference>
<evidence type="ECO:0000313" key="10">
    <source>
        <dbReference type="EMBL" id="SHE86873.1"/>
    </source>
</evidence>
<dbReference type="InterPro" id="IPR007624">
    <property type="entry name" value="RNA_pol_sigma70_r3"/>
</dbReference>
<name>A0A0X8VAT5_ANAPI</name>
<dbReference type="Gene3D" id="1.20.140.160">
    <property type="match status" value="1"/>
</dbReference>
<evidence type="ECO:0000256" key="2">
    <source>
        <dbReference type="ARBA" id="ARBA00023015"/>
    </source>
</evidence>
<dbReference type="NCBIfam" id="TIGR02937">
    <property type="entry name" value="sigma70-ECF"/>
    <property type="match status" value="2"/>
</dbReference>
<dbReference type="InterPro" id="IPR000943">
    <property type="entry name" value="RNA_pol_sigma70"/>
</dbReference>
<dbReference type="NCBIfam" id="NF006071">
    <property type="entry name" value="PRK08215.1"/>
    <property type="match status" value="1"/>
</dbReference>
<dbReference type="Pfam" id="PF04539">
    <property type="entry name" value="Sigma70_r3"/>
    <property type="match status" value="1"/>
</dbReference>
<keyword evidence="2 6" id="KW-0805">Transcription regulation</keyword>
<feature type="domain" description="RNA polymerase sigma-70" evidence="7">
    <location>
        <begin position="67"/>
        <end position="80"/>
    </location>
</feature>
<dbReference type="Gene3D" id="1.20.120.1810">
    <property type="match status" value="1"/>
</dbReference>
<dbReference type="RefSeq" id="WP_066051088.1">
    <property type="nucleotide sequence ID" value="NZ_CP014223.1"/>
</dbReference>
<comment type="similarity">
    <text evidence="6">Belongs to the sigma-70 factor family.</text>
</comment>
<dbReference type="InterPro" id="IPR007630">
    <property type="entry name" value="RNA_pol_sigma70_r4"/>
</dbReference>
<feature type="domain" description="RNA polymerase sigma-70" evidence="8">
    <location>
        <begin position="228"/>
        <end position="254"/>
    </location>
</feature>
<reference evidence="9 11" key="1">
    <citation type="journal article" date="2016" name="Genome Announc.">
        <title>Complete Genome Sequence of the Amino Acid-Fermenting Clostridium propionicum X2 (DSM 1682).</title>
        <authorList>
            <person name="Poehlein A."/>
            <person name="Schlien K."/>
            <person name="Chowdhury N.P."/>
            <person name="Gottschalk G."/>
            <person name="Buckel W."/>
            <person name="Daniel R."/>
        </authorList>
    </citation>
    <scope>NUCLEOTIDE SEQUENCE [LARGE SCALE GENOMIC DNA]</scope>
    <source>
        <strain evidence="9 11">X2</strain>
    </source>
</reference>
<gene>
    <name evidence="9" type="primary">sigF_1</name>
    <name evidence="9" type="ORF">CPRO_20130</name>
    <name evidence="10" type="ORF">SAMN02745151_02034</name>
</gene>
<sequence length="258" mass="29463">MGYYGKVEISGINTSNLPTLSGAEARELFIKFKEGDESAREKLIEGNLRLVLSIIKRFENRNENMDDLFQVGVVGLIKAIDNFDINMQVMPSTYCCPMIIGEIRRYLRDNNSIRVSRSLRDTAYKALQAKERLMAEREKEPTIEEIAREMGISRESVVTAMDAIQDPVSLYEPVYHDGGDTLFVMDQVSDEKNGDKLWLENLSLSEAMHHLSDREKRIVSLRFFEGKTQTEVSTEIGISQAQVSRLEKSALKHMQKYV</sequence>
<evidence type="ECO:0000259" key="8">
    <source>
        <dbReference type="PROSITE" id="PS00716"/>
    </source>
</evidence>
<evidence type="ECO:0000313" key="12">
    <source>
        <dbReference type="Proteomes" id="UP000184204"/>
    </source>
</evidence>
<evidence type="ECO:0000259" key="7">
    <source>
        <dbReference type="PROSITE" id="PS00715"/>
    </source>
</evidence>
<dbReference type="GO" id="GO:0003677">
    <property type="term" value="F:DNA binding"/>
    <property type="evidence" value="ECO:0007669"/>
    <property type="project" value="UniProtKB-KW"/>
</dbReference>
<proteinExistence type="inferred from homology"/>
<reference evidence="12" key="4">
    <citation type="submission" date="2016-11" db="EMBL/GenBank/DDBJ databases">
        <authorList>
            <person name="Jaros S."/>
            <person name="Januszkiewicz K."/>
            <person name="Wedrychowicz H."/>
        </authorList>
    </citation>
    <scope>NUCLEOTIDE SEQUENCE [LARGE SCALE GENOMIC DNA]</scope>
    <source>
        <strain evidence="12">DSM 1682</strain>
    </source>
</reference>
<dbReference type="Proteomes" id="UP000068026">
    <property type="component" value="Chromosome"/>
</dbReference>